<gene>
    <name evidence="2" type="ORF">ElyMa_004684900</name>
</gene>
<dbReference type="Proteomes" id="UP000762676">
    <property type="component" value="Unassembled WGS sequence"/>
</dbReference>
<feature type="compositionally biased region" description="Basic and acidic residues" evidence="1">
    <location>
        <begin position="31"/>
        <end position="40"/>
    </location>
</feature>
<name>A0AAV4I8W1_9GAST</name>
<feature type="region of interest" description="Disordered" evidence="1">
    <location>
        <begin position="59"/>
        <end position="80"/>
    </location>
</feature>
<proteinExistence type="predicted"/>
<evidence type="ECO:0000313" key="2">
    <source>
        <dbReference type="EMBL" id="GFS05561.1"/>
    </source>
</evidence>
<accession>A0AAV4I8W1</accession>
<keyword evidence="3" id="KW-1185">Reference proteome</keyword>
<reference evidence="2 3" key="1">
    <citation type="journal article" date="2021" name="Elife">
        <title>Chloroplast acquisition without the gene transfer in kleptoplastic sea slugs, Plakobranchus ocellatus.</title>
        <authorList>
            <person name="Maeda T."/>
            <person name="Takahashi S."/>
            <person name="Yoshida T."/>
            <person name="Shimamura S."/>
            <person name="Takaki Y."/>
            <person name="Nagai Y."/>
            <person name="Toyoda A."/>
            <person name="Suzuki Y."/>
            <person name="Arimoto A."/>
            <person name="Ishii H."/>
            <person name="Satoh N."/>
            <person name="Nishiyama T."/>
            <person name="Hasebe M."/>
            <person name="Maruyama T."/>
            <person name="Minagawa J."/>
            <person name="Obokata J."/>
            <person name="Shigenobu S."/>
        </authorList>
    </citation>
    <scope>NUCLEOTIDE SEQUENCE [LARGE SCALE GENOMIC DNA]</scope>
</reference>
<feature type="region of interest" description="Disordered" evidence="1">
    <location>
        <begin position="20"/>
        <end position="40"/>
    </location>
</feature>
<evidence type="ECO:0000256" key="1">
    <source>
        <dbReference type="SAM" id="MobiDB-lite"/>
    </source>
</evidence>
<organism evidence="2 3">
    <name type="scientific">Elysia marginata</name>
    <dbReference type="NCBI Taxonomy" id="1093978"/>
    <lineage>
        <taxon>Eukaryota</taxon>
        <taxon>Metazoa</taxon>
        <taxon>Spiralia</taxon>
        <taxon>Lophotrochozoa</taxon>
        <taxon>Mollusca</taxon>
        <taxon>Gastropoda</taxon>
        <taxon>Heterobranchia</taxon>
        <taxon>Euthyneura</taxon>
        <taxon>Panpulmonata</taxon>
        <taxon>Sacoglossa</taxon>
        <taxon>Placobranchoidea</taxon>
        <taxon>Plakobranchidae</taxon>
        <taxon>Elysia</taxon>
    </lineage>
</organism>
<protein>
    <submittedName>
        <fullName evidence="2">Uncharacterized protein</fullName>
    </submittedName>
</protein>
<dbReference type="EMBL" id="BMAT01009397">
    <property type="protein sequence ID" value="GFS05561.1"/>
    <property type="molecule type" value="Genomic_DNA"/>
</dbReference>
<sequence>MSSAGEDNLEKLRESEAISRLQNEAQHSASKVKDTAERSVERTSSILVAFLNNLEEEWQRGKRKIEDQMEKEEAEKRKKG</sequence>
<dbReference type="AlphaFoldDB" id="A0AAV4I8W1"/>
<comment type="caution">
    <text evidence="2">The sequence shown here is derived from an EMBL/GenBank/DDBJ whole genome shotgun (WGS) entry which is preliminary data.</text>
</comment>
<evidence type="ECO:0000313" key="3">
    <source>
        <dbReference type="Proteomes" id="UP000762676"/>
    </source>
</evidence>
<feature type="compositionally biased region" description="Polar residues" evidence="1">
    <location>
        <begin position="20"/>
        <end position="29"/>
    </location>
</feature>